<dbReference type="EMBL" id="JACEFO010002125">
    <property type="protein sequence ID" value="KAF8679349.1"/>
    <property type="molecule type" value="Genomic_DNA"/>
</dbReference>
<sequence length="102" mass="10061">MATATKAETREPLASKLGTFLEGARGMASRHPVAAGAAAVAVGAVGAYLLWPVASPAVVMMKAPGAGGVLISRAAFLAKKKLCFELLHSTAAAAAAAVAAMV</sequence>
<dbReference type="InterPro" id="IPR039926">
    <property type="entry name" value="Egg_app_1"/>
</dbReference>
<dbReference type="OrthoDB" id="682858at2759"/>
<feature type="transmembrane region" description="Helical" evidence="1">
    <location>
        <begin position="33"/>
        <end position="51"/>
    </location>
</feature>
<dbReference type="PANTHER" id="PTHR33333">
    <property type="entry name" value="ERYTHROCYTE MEMBRANE PROTEIN 1-LIKE"/>
    <property type="match status" value="1"/>
</dbReference>
<dbReference type="PANTHER" id="PTHR33333:SF21">
    <property type="entry name" value="EGG APPARATUS-1 PROTEIN"/>
    <property type="match status" value="1"/>
</dbReference>
<keyword evidence="1" id="KW-0472">Membrane</keyword>
<evidence type="ECO:0000256" key="1">
    <source>
        <dbReference type="SAM" id="Phobius"/>
    </source>
</evidence>
<organism evidence="2 3">
    <name type="scientific">Digitaria exilis</name>
    <dbReference type="NCBI Taxonomy" id="1010633"/>
    <lineage>
        <taxon>Eukaryota</taxon>
        <taxon>Viridiplantae</taxon>
        <taxon>Streptophyta</taxon>
        <taxon>Embryophyta</taxon>
        <taxon>Tracheophyta</taxon>
        <taxon>Spermatophyta</taxon>
        <taxon>Magnoliopsida</taxon>
        <taxon>Liliopsida</taxon>
        <taxon>Poales</taxon>
        <taxon>Poaceae</taxon>
        <taxon>PACMAD clade</taxon>
        <taxon>Panicoideae</taxon>
        <taxon>Panicodae</taxon>
        <taxon>Paniceae</taxon>
        <taxon>Anthephorinae</taxon>
        <taxon>Digitaria</taxon>
    </lineage>
</organism>
<protein>
    <submittedName>
        <fullName evidence="2">Uncharacterized protein</fullName>
    </submittedName>
</protein>
<evidence type="ECO:0000313" key="2">
    <source>
        <dbReference type="EMBL" id="KAF8679349.1"/>
    </source>
</evidence>
<evidence type="ECO:0000313" key="3">
    <source>
        <dbReference type="Proteomes" id="UP000636709"/>
    </source>
</evidence>
<gene>
    <name evidence="2" type="ORF">HU200_046133</name>
</gene>
<name>A0A835AX52_9POAL</name>
<keyword evidence="3" id="KW-1185">Reference proteome</keyword>
<proteinExistence type="predicted"/>
<comment type="caution">
    <text evidence="2">The sequence shown here is derived from an EMBL/GenBank/DDBJ whole genome shotgun (WGS) entry which is preliminary data.</text>
</comment>
<accession>A0A835AX52</accession>
<reference evidence="2" key="1">
    <citation type="submission" date="2020-07" db="EMBL/GenBank/DDBJ databases">
        <title>Genome sequence and genetic diversity analysis of an under-domesticated orphan crop, white fonio (Digitaria exilis).</title>
        <authorList>
            <person name="Bennetzen J.L."/>
            <person name="Chen S."/>
            <person name="Ma X."/>
            <person name="Wang X."/>
            <person name="Yssel A.E.J."/>
            <person name="Chaluvadi S.R."/>
            <person name="Johnson M."/>
            <person name="Gangashetty P."/>
            <person name="Hamidou F."/>
            <person name="Sanogo M.D."/>
            <person name="Zwaenepoel A."/>
            <person name="Wallace J."/>
            <person name="Van De Peer Y."/>
            <person name="Van Deynze A."/>
        </authorList>
    </citation>
    <scope>NUCLEOTIDE SEQUENCE</scope>
    <source>
        <tissue evidence="2">Leaves</tissue>
    </source>
</reference>
<keyword evidence="1" id="KW-0812">Transmembrane</keyword>
<keyword evidence="1" id="KW-1133">Transmembrane helix</keyword>
<dbReference type="Proteomes" id="UP000636709">
    <property type="component" value="Unassembled WGS sequence"/>
</dbReference>
<dbReference type="AlphaFoldDB" id="A0A835AX52"/>